<comment type="caution">
    <text evidence="1">The sequence shown here is derived from an EMBL/GenBank/DDBJ whole genome shotgun (WGS) entry which is preliminary data.</text>
</comment>
<reference evidence="1" key="2">
    <citation type="submission" date="2023-01" db="EMBL/GenBank/DDBJ databases">
        <authorList>
            <person name="Sun Q."/>
            <person name="Evtushenko L."/>
        </authorList>
    </citation>
    <scope>NUCLEOTIDE SEQUENCE</scope>
    <source>
        <strain evidence="1">VKM Ac-1958</strain>
    </source>
</reference>
<name>A0A9W6HSI2_9MICO</name>
<protein>
    <submittedName>
        <fullName evidence="1">Uncharacterized protein</fullName>
    </submittedName>
</protein>
<evidence type="ECO:0000313" key="2">
    <source>
        <dbReference type="Proteomes" id="UP001142325"/>
    </source>
</evidence>
<dbReference type="AlphaFoldDB" id="A0A9W6HSI2"/>
<evidence type="ECO:0000313" key="1">
    <source>
        <dbReference type="EMBL" id="GLK02098.1"/>
    </source>
</evidence>
<organism evidence="1 2">
    <name type="scientific">Microbacterium keratanolyticum</name>
    <dbReference type="NCBI Taxonomy" id="67574"/>
    <lineage>
        <taxon>Bacteria</taxon>
        <taxon>Bacillati</taxon>
        <taxon>Actinomycetota</taxon>
        <taxon>Actinomycetes</taxon>
        <taxon>Micrococcales</taxon>
        <taxon>Microbacteriaceae</taxon>
        <taxon>Microbacterium</taxon>
    </lineage>
</organism>
<keyword evidence="2" id="KW-1185">Reference proteome</keyword>
<proteinExistence type="predicted"/>
<accession>A0A9W6HSI2</accession>
<dbReference type="Proteomes" id="UP001142325">
    <property type="component" value="Unassembled WGS sequence"/>
</dbReference>
<sequence length="151" mass="16189">MSDASPVIDDPQLGTFTRATSELTDGTVLTHDWYTHTYVTDAGEIELMLEGTEPDAARALLPRIHATVDGLDELVRTATDAIVTRFSTGEPPAHELDEAADDLALEAIEATAEGIVVLHFVDSCGEHFPEGYWPAAHVDDTGAVIDVTVES</sequence>
<dbReference type="RefSeq" id="WP_204939677.1">
    <property type="nucleotide sequence ID" value="NZ_BAAAUM010000002.1"/>
</dbReference>
<reference evidence="1" key="1">
    <citation type="journal article" date="2014" name="Int. J. Syst. Evol. Microbiol.">
        <title>Complete genome sequence of Corynebacterium casei LMG S-19264T (=DSM 44701T), isolated from a smear-ripened cheese.</title>
        <authorList>
            <consortium name="US DOE Joint Genome Institute (JGI-PGF)"/>
            <person name="Walter F."/>
            <person name="Albersmeier A."/>
            <person name="Kalinowski J."/>
            <person name="Ruckert C."/>
        </authorList>
    </citation>
    <scope>NUCLEOTIDE SEQUENCE</scope>
    <source>
        <strain evidence="1">VKM Ac-1958</strain>
    </source>
</reference>
<dbReference type="EMBL" id="BSET01000002">
    <property type="protein sequence ID" value="GLK02098.1"/>
    <property type="molecule type" value="Genomic_DNA"/>
</dbReference>
<gene>
    <name evidence="1" type="ORF">GCM10017596_18130</name>
</gene>